<comment type="catalytic activity">
    <reaction evidence="9">
        <text>N-terminal L-prolyl-L-prolyl-L-lysyl-[protein] + 2 S-adenosyl-L-methionine = N-terminal N,N-dimethyl-L-prolyl-L-prolyl-L-lysyl-[protein] + 2 S-adenosyl-L-homocysteine + 2 H(+)</text>
        <dbReference type="Rhea" id="RHEA:54736"/>
        <dbReference type="Rhea" id="RHEA-COMP:13787"/>
        <dbReference type="Rhea" id="RHEA-COMP:13974"/>
        <dbReference type="ChEBI" id="CHEBI:15378"/>
        <dbReference type="ChEBI" id="CHEBI:57856"/>
        <dbReference type="ChEBI" id="CHEBI:59789"/>
        <dbReference type="ChEBI" id="CHEBI:138059"/>
        <dbReference type="ChEBI" id="CHEBI:138318"/>
        <dbReference type="EC" id="2.1.1.244"/>
    </reaction>
</comment>
<accession>A0ABN7A8M1</accession>
<dbReference type="PANTHER" id="PTHR12753:SF0">
    <property type="entry name" value="ALPHA N-TERMINAL PROTEIN METHYLTRANSFERASE 1"/>
    <property type="match status" value="1"/>
</dbReference>
<keyword evidence="4" id="KW-0949">S-adenosyl-L-methionine</keyword>
<dbReference type="EMBL" id="AP028909">
    <property type="protein sequence ID" value="BES88648.1"/>
    <property type="molecule type" value="Genomic_DNA"/>
</dbReference>
<comment type="similarity">
    <text evidence="1">Belongs to the methyltransferase superfamily. NTM1 family.</text>
</comment>
<protein>
    <recommendedName>
        <fullName evidence="6">Alpha N-terminal protein methyltransferase 1</fullName>
        <ecNumber evidence="5">2.1.1.244</ecNumber>
    </recommendedName>
    <alternativeName>
        <fullName evidence="7">X-Pro-Lys N-terminal protein methyltransferase 1</fullName>
    </alternativeName>
</protein>
<evidence type="ECO:0000256" key="1">
    <source>
        <dbReference type="ARBA" id="ARBA00009059"/>
    </source>
</evidence>
<evidence type="ECO:0000313" key="11">
    <source>
        <dbReference type="EMBL" id="BES88648.1"/>
    </source>
</evidence>
<dbReference type="PANTHER" id="PTHR12753">
    <property type="entry name" value="AD-003 - RELATED"/>
    <property type="match status" value="1"/>
</dbReference>
<dbReference type="SUPFAM" id="SSF53335">
    <property type="entry name" value="S-adenosyl-L-methionine-dependent methyltransferases"/>
    <property type="match status" value="1"/>
</dbReference>
<name>A0ABN7A8M1_9HEMI</name>
<evidence type="ECO:0000256" key="9">
    <source>
        <dbReference type="ARBA" id="ARBA00047885"/>
    </source>
</evidence>
<evidence type="ECO:0000256" key="6">
    <source>
        <dbReference type="ARBA" id="ARBA00039449"/>
    </source>
</evidence>
<evidence type="ECO:0000256" key="8">
    <source>
        <dbReference type="ARBA" id="ARBA00047306"/>
    </source>
</evidence>
<dbReference type="Pfam" id="PF05891">
    <property type="entry name" value="Methyltransf_PK"/>
    <property type="match status" value="1"/>
</dbReference>
<dbReference type="InterPro" id="IPR029063">
    <property type="entry name" value="SAM-dependent_MTases_sf"/>
</dbReference>
<gene>
    <name evidence="11" type="ORF">NTJ_01455</name>
</gene>
<evidence type="ECO:0000256" key="2">
    <source>
        <dbReference type="ARBA" id="ARBA00022603"/>
    </source>
</evidence>
<evidence type="ECO:0000256" key="7">
    <source>
        <dbReference type="ARBA" id="ARBA00043129"/>
    </source>
</evidence>
<dbReference type="InterPro" id="IPR008576">
    <property type="entry name" value="MeTrfase_NTM1"/>
</dbReference>
<reference evidence="11 12" key="1">
    <citation type="submission" date="2023-09" db="EMBL/GenBank/DDBJ databases">
        <title>Nesidiocoris tenuis whole genome shotgun sequence.</title>
        <authorList>
            <person name="Shibata T."/>
            <person name="Shimoda M."/>
            <person name="Kobayashi T."/>
            <person name="Uehara T."/>
        </authorList>
    </citation>
    <scope>NUCLEOTIDE SEQUENCE [LARGE SCALE GENOMIC DNA]</scope>
    <source>
        <strain evidence="11 12">Japan</strain>
    </source>
</reference>
<dbReference type="GO" id="GO:0008168">
    <property type="term" value="F:methyltransferase activity"/>
    <property type="evidence" value="ECO:0007669"/>
    <property type="project" value="UniProtKB-KW"/>
</dbReference>
<dbReference type="PIRSF" id="PIRSF016958">
    <property type="entry name" value="DUF858_MeTrfase_lik"/>
    <property type="match status" value="1"/>
</dbReference>
<dbReference type="EC" id="2.1.1.244" evidence="5"/>
<comment type="catalytic activity">
    <reaction evidence="10">
        <text>N-terminal L-alanyl-L-prolyl-L-lysyl-[protein] + 3 S-adenosyl-L-methionine = N-terminal N,N,N-trimethyl-L-alanyl-L-prolyl-L-lysyl-[protein] + 3 S-adenosyl-L-homocysteine + 3 H(+)</text>
        <dbReference type="Rhea" id="RHEA:54712"/>
        <dbReference type="Rhea" id="RHEA-COMP:13785"/>
        <dbReference type="Rhea" id="RHEA-COMP:13971"/>
        <dbReference type="ChEBI" id="CHEBI:15378"/>
        <dbReference type="ChEBI" id="CHEBI:57856"/>
        <dbReference type="ChEBI" id="CHEBI:59789"/>
        <dbReference type="ChEBI" id="CHEBI:138057"/>
        <dbReference type="ChEBI" id="CHEBI:138315"/>
        <dbReference type="EC" id="2.1.1.244"/>
    </reaction>
</comment>
<evidence type="ECO:0000256" key="5">
    <source>
        <dbReference type="ARBA" id="ARBA00039112"/>
    </source>
</evidence>
<organism evidence="11 12">
    <name type="scientific">Nesidiocoris tenuis</name>
    <dbReference type="NCBI Taxonomy" id="355587"/>
    <lineage>
        <taxon>Eukaryota</taxon>
        <taxon>Metazoa</taxon>
        <taxon>Ecdysozoa</taxon>
        <taxon>Arthropoda</taxon>
        <taxon>Hexapoda</taxon>
        <taxon>Insecta</taxon>
        <taxon>Pterygota</taxon>
        <taxon>Neoptera</taxon>
        <taxon>Paraneoptera</taxon>
        <taxon>Hemiptera</taxon>
        <taxon>Heteroptera</taxon>
        <taxon>Panheteroptera</taxon>
        <taxon>Cimicomorpha</taxon>
        <taxon>Miridae</taxon>
        <taxon>Dicyphina</taxon>
        <taxon>Nesidiocoris</taxon>
    </lineage>
</organism>
<dbReference type="Proteomes" id="UP001307889">
    <property type="component" value="Chromosome 1"/>
</dbReference>
<comment type="catalytic activity">
    <reaction evidence="8">
        <text>N-terminal L-seryl-L-prolyl-L-lysyl-[protein] + 3 S-adenosyl-L-methionine = N-terminal N,N,N-trimethyl-L-seryl-L-prolyl-L-lysyl-[protein] + 3 S-adenosyl-L-homocysteine + 3 H(+)</text>
        <dbReference type="Rhea" id="RHEA:54724"/>
        <dbReference type="Rhea" id="RHEA-COMP:13789"/>
        <dbReference type="Rhea" id="RHEA-COMP:13973"/>
        <dbReference type="ChEBI" id="CHEBI:15378"/>
        <dbReference type="ChEBI" id="CHEBI:57856"/>
        <dbReference type="ChEBI" id="CHEBI:59789"/>
        <dbReference type="ChEBI" id="CHEBI:138061"/>
        <dbReference type="ChEBI" id="CHEBI:138317"/>
        <dbReference type="EC" id="2.1.1.244"/>
    </reaction>
</comment>
<evidence type="ECO:0000313" key="12">
    <source>
        <dbReference type="Proteomes" id="UP001307889"/>
    </source>
</evidence>
<keyword evidence="12" id="KW-1185">Reference proteome</keyword>
<dbReference type="Gene3D" id="3.40.50.150">
    <property type="entry name" value="Vaccinia Virus protein VP39"/>
    <property type="match status" value="1"/>
</dbReference>
<evidence type="ECO:0000256" key="4">
    <source>
        <dbReference type="ARBA" id="ARBA00022691"/>
    </source>
</evidence>
<keyword evidence="3" id="KW-0808">Transferase</keyword>
<evidence type="ECO:0000256" key="10">
    <source>
        <dbReference type="ARBA" id="ARBA00048167"/>
    </source>
</evidence>
<dbReference type="CDD" id="cd02440">
    <property type="entry name" value="AdoMet_MTases"/>
    <property type="match status" value="1"/>
</dbReference>
<sequence>MTLIKEDTDPSTEVPEGLATSETPCTFDGAFYEKAKQYWSKIEPTVDGVLGGFGYISQSDITGSKTFLHGLFAIAQPPKKRRALDCGAGIGRVTKHLLAHFFEKVDLVDQNSDFVNQVTKYTGSIPQIGELYIAGLQEFKPVHQYDVIWCQWVLGHLTDSDLVEFMKKCQNSLTEEGVIIIKENLTSTGNVEVDSVDSSVTRPLNRLEEIFNSAGLEIVSQMYQKNFPKGLYPVIMMAMRPRKTIDSTSINQCS</sequence>
<evidence type="ECO:0000256" key="3">
    <source>
        <dbReference type="ARBA" id="ARBA00022679"/>
    </source>
</evidence>
<keyword evidence="2 11" id="KW-0489">Methyltransferase</keyword>
<dbReference type="GO" id="GO:0032259">
    <property type="term" value="P:methylation"/>
    <property type="evidence" value="ECO:0007669"/>
    <property type="project" value="UniProtKB-KW"/>
</dbReference>
<proteinExistence type="inferred from homology"/>